<sequence>MTSTPHAWNDPLKCHVGDWIPSSASVVRNWDRKKGIYWYLVGGFIRRRMTGAGPVNPAIPWGFEFRLLPTLGKWAWVRCC</sequence>
<organism evidence="1 2">
    <name type="scientific">Luteolibacter arcticus</name>
    <dbReference type="NCBI Taxonomy" id="1581411"/>
    <lineage>
        <taxon>Bacteria</taxon>
        <taxon>Pseudomonadati</taxon>
        <taxon>Verrucomicrobiota</taxon>
        <taxon>Verrucomicrobiia</taxon>
        <taxon>Verrucomicrobiales</taxon>
        <taxon>Verrucomicrobiaceae</taxon>
        <taxon>Luteolibacter</taxon>
    </lineage>
</organism>
<accession>A0ABT3GJ00</accession>
<dbReference type="Proteomes" id="UP001320876">
    <property type="component" value="Unassembled WGS sequence"/>
</dbReference>
<reference evidence="1 2" key="1">
    <citation type="submission" date="2022-10" db="EMBL/GenBank/DDBJ databases">
        <title>Luteolibacter arcticus strain CCTCC AB 2014275, whole genome shotgun sequencing project.</title>
        <authorList>
            <person name="Zhao G."/>
            <person name="Shen L."/>
        </authorList>
    </citation>
    <scope>NUCLEOTIDE SEQUENCE [LARGE SCALE GENOMIC DNA]</scope>
    <source>
        <strain evidence="1 2">CCTCC AB 2014275</strain>
    </source>
</reference>
<name>A0ABT3GJ00_9BACT</name>
<evidence type="ECO:0000313" key="2">
    <source>
        <dbReference type="Proteomes" id="UP001320876"/>
    </source>
</evidence>
<dbReference type="RefSeq" id="WP_264487599.1">
    <property type="nucleotide sequence ID" value="NZ_JAPDDT010000004.1"/>
</dbReference>
<protein>
    <submittedName>
        <fullName evidence="1">Uncharacterized protein</fullName>
    </submittedName>
</protein>
<gene>
    <name evidence="1" type="ORF">OKA05_13095</name>
</gene>
<dbReference type="EMBL" id="JAPDDT010000004">
    <property type="protein sequence ID" value="MCW1923494.1"/>
    <property type="molecule type" value="Genomic_DNA"/>
</dbReference>
<evidence type="ECO:0000313" key="1">
    <source>
        <dbReference type="EMBL" id="MCW1923494.1"/>
    </source>
</evidence>
<proteinExistence type="predicted"/>
<keyword evidence="2" id="KW-1185">Reference proteome</keyword>
<comment type="caution">
    <text evidence="1">The sequence shown here is derived from an EMBL/GenBank/DDBJ whole genome shotgun (WGS) entry which is preliminary data.</text>
</comment>